<keyword evidence="1 3" id="KW-0853">WD repeat</keyword>
<gene>
    <name evidence="5" type="ORF">M569_12724</name>
</gene>
<dbReference type="InterPro" id="IPR053053">
    <property type="entry name" value="WD_repeat_protein"/>
</dbReference>
<evidence type="ECO:0000256" key="2">
    <source>
        <dbReference type="ARBA" id="ARBA00022737"/>
    </source>
</evidence>
<dbReference type="OrthoDB" id="256303at2759"/>
<dbReference type="SMART" id="SM00320">
    <property type="entry name" value="WD40"/>
    <property type="match status" value="5"/>
</dbReference>
<dbReference type="Pfam" id="PF00400">
    <property type="entry name" value="WD40"/>
    <property type="match status" value="4"/>
</dbReference>
<dbReference type="InterPro" id="IPR019775">
    <property type="entry name" value="WD40_repeat_CS"/>
</dbReference>
<evidence type="ECO:0000313" key="6">
    <source>
        <dbReference type="Proteomes" id="UP000015453"/>
    </source>
</evidence>
<name>S8C5I2_9LAMI</name>
<dbReference type="PROSITE" id="PS50294">
    <property type="entry name" value="WD_REPEATS_REGION"/>
    <property type="match status" value="1"/>
</dbReference>
<dbReference type="EMBL" id="AUSU01006414">
    <property type="protein sequence ID" value="EPS62070.1"/>
    <property type="molecule type" value="Genomic_DNA"/>
</dbReference>
<proteinExistence type="predicted"/>
<reference evidence="5 6" key="1">
    <citation type="journal article" date="2013" name="BMC Genomics">
        <title>The miniature genome of a carnivorous plant Genlisea aurea contains a low number of genes and short non-coding sequences.</title>
        <authorList>
            <person name="Leushkin E.V."/>
            <person name="Sutormin R.A."/>
            <person name="Nabieva E.R."/>
            <person name="Penin A.A."/>
            <person name="Kondrashov A.S."/>
            <person name="Logacheva M.D."/>
        </authorList>
    </citation>
    <scope>NUCLEOTIDE SEQUENCE [LARGE SCALE GENOMIC DNA]</scope>
</reference>
<dbReference type="Proteomes" id="UP000015453">
    <property type="component" value="Unassembled WGS sequence"/>
</dbReference>
<dbReference type="InterPro" id="IPR015943">
    <property type="entry name" value="WD40/YVTN_repeat-like_dom_sf"/>
</dbReference>
<dbReference type="InterPro" id="IPR036322">
    <property type="entry name" value="WD40_repeat_dom_sf"/>
</dbReference>
<dbReference type="AlphaFoldDB" id="S8C5I2"/>
<feature type="region of interest" description="Disordered" evidence="4">
    <location>
        <begin position="10"/>
        <end position="30"/>
    </location>
</feature>
<feature type="non-terminal residue" evidence="5">
    <location>
        <position position="428"/>
    </location>
</feature>
<sequence length="428" mass="46912">MDLLSRAYAAADGDDGDLNSPPNKRPRVLNSRGISSFQQPEFRIPIHPVEAPISGSYVSKRQRAALAASQSENIDPAPISTDSSPAVVGSLRASYVPVEISTALRLRRRNGSDSIANEAARLPLSASLRGHSKPVNALQWSRKHNHLLASAGMDGTVRIWNVWSDGEKQARILNCHGAAAVRDVKWSPEGLSVLSCGYDCASRLIDVEKGMENLAFEDDQMIEAVKFCPSNGNVFLSGGSKGRIKLWDVRTGKAVHEYVRKLGPILDVEFTNDGNRLISSSDVSRSNISENAIIVWDVSREIPLSNQVYTEPYTCTCIRRHPREPYFVAQSNGNYIAAFGTRPPFRMDKRRRYSGHGVGGFNVKCDFSIDGETLASGSSDGYVHLYDSETTNLVKRIKTRDECMVDVSFHPSLPNVIASCGWNGAVSV</sequence>
<feature type="repeat" description="WD" evidence="3">
    <location>
        <begin position="128"/>
        <end position="162"/>
    </location>
</feature>
<comment type="caution">
    <text evidence="5">The sequence shown here is derived from an EMBL/GenBank/DDBJ whole genome shotgun (WGS) entry which is preliminary data.</text>
</comment>
<accession>S8C5I2</accession>
<evidence type="ECO:0000256" key="3">
    <source>
        <dbReference type="PROSITE-ProRule" id="PRU00221"/>
    </source>
</evidence>
<keyword evidence="6" id="KW-1185">Reference proteome</keyword>
<dbReference type="PANTHER" id="PTHR44566">
    <property type="entry name" value="TRANSDUCIN/WD40 REPEAT-LIKE SUPERFAMILY PROTEIN"/>
    <property type="match status" value="1"/>
</dbReference>
<protein>
    <submittedName>
        <fullName evidence="5">Uncharacterized protein</fullName>
    </submittedName>
</protein>
<dbReference type="PROSITE" id="PS00678">
    <property type="entry name" value="WD_REPEATS_1"/>
    <property type="match status" value="1"/>
</dbReference>
<dbReference type="PANTHER" id="PTHR44566:SF1">
    <property type="entry name" value="WD REPEAT-CONTAINING PROTEIN 25"/>
    <property type="match status" value="1"/>
</dbReference>
<dbReference type="PROSITE" id="PS50082">
    <property type="entry name" value="WD_REPEATS_2"/>
    <property type="match status" value="2"/>
</dbReference>
<evidence type="ECO:0000256" key="1">
    <source>
        <dbReference type="ARBA" id="ARBA00022574"/>
    </source>
</evidence>
<dbReference type="Gene3D" id="2.130.10.10">
    <property type="entry name" value="YVTN repeat-like/Quinoprotein amine dehydrogenase"/>
    <property type="match status" value="1"/>
</dbReference>
<evidence type="ECO:0000313" key="5">
    <source>
        <dbReference type="EMBL" id="EPS62070.1"/>
    </source>
</evidence>
<organism evidence="5 6">
    <name type="scientific">Genlisea aurea</name>
    <dbReference type="NCBI Taxonomy" id="192259"/>
    <lineage>
        <taxon>Eukaryota</taxon>
        <taxon>Viridiplantae</taxon>
        <taxon>Streptophyta</taxon>
        <taxon>Embryophyta</taxon>
        <taxon>Tracheophyta</taxon>
        <taxon>Spermatophyta</taxon>
        <taxon>Magnoliopsida</taxon>
        <taxon>eudicotyledons</taxon>
        <taxon>Gunneridae</taxon>
        <taxon>Pentapetalae</taxon>
        <taxon>asterids</taxon>
        <taxon>lamiids</taxon>
        <taxon>Lamiales</taxon>
        <taxon>Lentibulariaceae</taxon>
        <taxon>Genlisea</taxon>
    </lineage>
</organism>
<dbReference type="InterPro" id="IPR001680">
    <property type="entry name" value="WD40_rpt"/>
</dbReference>
<dbReference type="SUPFAM" id="SSF50978">
    <property type="entry name" value="WD40 repeat-like"/>
    <property type="match status" value="1"/>
</dbReference>
<keyword evidence="2" id="KW-0677">Repeat</keyword>
<feature type="repeat" description="WD" evidence="3">
    <location>
        <begin position="215"/>
        <end position="257"/>
    </location>
</feature>
<evidence type="ECO:0000256" key="4">
    <source>
        <dbReference type="SAM" id="MobiDB-lite"/>
    </source>
</evidence>